<dbReference type="PROSITE" id="PS50089">
    <property type="entry name" value="ZF_RING_2"/>
    <property type="match status" value="1"/>
</dbReference>
<dbReference type="EMBL" id="GL379788">
    <property type="protein sequence ID" value="EGT40716.1"/>
    <property type="molecule type" value="Genomic_DNA"/>
</dbReference>
<keyword evidence="1" id="KW-0479">Metal-binding</keyword>
<dbReference type="InParanoid" id="G0MAK3"/>
<keyword evidence="2 4" id="KW-0863">Zinc-finger</keyword>
<evidence type="ECO:0000259" key="6">
    <source>
        <dbReference type="PROSITE" id="PS50089"/>
    </source>
</evidence>
<organism evidence="8">
    <name type="scientific">Caenorhabditis brenneri</name>
    <name type="common">Nematode worm</name>
    <dbReference type="NCBI Taxonomy" id="135651"/>
    <lineage>
        <taxon>Eukaryota</taxon>
        <taxon>Metazoa</taxon>
        <taxon>Ecdysozoa</taxon>
        <taxon>Nematoda</taxon>
        <taxon>Chromadorea</taxon>
        <taxon>Rhabditida</taxon>
        <taxon>Rhabditina</taxon>
        <taxon>Rhabditomorpha</taxon>
        <taxon>Rhabditoidea</taxon>
        <taxon>Rhabditidae</taxon>
        <taxon>Peloderinae</taxon>
        <taxon>Caenorhabditis</taxon>
    </lineage>
</organism>
<gene>
    <name evidence="7" type="ORF">CAEBREN_24309</name>
</gene>
<accession>G0MAK3</accession>
<name>G0MAK3_CAEBE</name>
<reference evidence="8" key="1">
    <citation type="submission" date="2011-07" db="EMBL/GenBank/DDBJ databases">
        <authorList>
            <consortium name="Caenorhabditis brenneri Sequencing and Analysis Consortium"/>
            <person name="Wilson R.K."/>
        </authorList>
    </citation>
    <scope>NUCLEOTIDE SEQUENCE [LARGE SCALE GENOMIC DNA]</scope>
    <source>
        <strain evidence="8">PB2801</strain>
    </source>
</reference>
<dbReference type="InterPro" id="IPR001841">
    <property type="entry name" value="Znf_RING"/>
</dbReference>
<sequence length="149" mass="17465">MSSNDARVANRELMKEKNALKLKKEKIAELKRVVEDREKVLERTLNKVNSETEKVEELSECKICTNQYDHHHGSNFVPYQFECGHTVCKTCVQELFQKRFEKIKPQPARETPMIINCPFCKSVLRITNPENTLPEDQIMNNTLRAFLRL</sequence>
<dbReference type="Proteomes" id="UP000008068">
    <property type="component" value="Unassembled WGS sequence"/>
</dbReference>
<evidence type="ECO:0000313" key="8">
    <source>
        <dbReference type="Proteomes" id="UP000008068"/>
    </source>
</evidence>
<dbReference type="InterPro" id="IPR013083">
    <property type="entry name" value="Znf_RING/FYVE/PHD"/>
</dbReference>
<feature type="domain" description="RING-type" evidence="6">
    <location>
        <begin position="61"/>
        <end position="121"/>
    </location>
</feature>
<evidence type="ECO:0000256" key="3">
    <source>
        <dbReference type="ARBA" id="ARBA00022833"/>
    </source>
</evidence>
<dbReference type="PROSITE" id="PS00518">
    <property type="entry name" value="ZF_RING_1"/>
    <property type="match status" value="1"/>
</dbReference>
<dbReference type="AlphaFoldDB" id="G0MAK3"/>
<dbReference type="eggNOG" id="ENOG502T3J7">
    <property type="taxonomic scope" value="Eukaryota"/>
</dbReference>
<dbReference type="InterPro" id="IPR017907">
    <property type="entry name" value="Znf_RING_CS"/>
</dbReference>
<evidence type="ECO:0000256" key="2">
    <source>
        <dbReference type="ARBA" id="ARBA00022771"/>
    </source>
</evidence>
<dbReference type="GO" id="GO:0008270">
    <property type="term" value="F:zinc ion binding"/>
    <property type="evidence" value="ECO:0007669"/>
    <property type="project" value="UniProtKB-KW"/>
</dbReference>
<keyword evidence="8" id="KW-1185">Reference proteome</keyword>
<dbReference type="Gene3D" id="3.30.40.10">
    <property type="entry name" value="Zinc/RING finger domain, C3HC4 (zinc finger)"/>
    <property type="match status" value="1"/>
</dbReference>
<evidence type="ECO:0000256" key="4">
    <source>
        <dbReference type="PROSITE-ProRule" id="PRU00175"/>
    </source>
</evidence>
<proteinExistence type="predicted"/>
<keyword evidence="3" id="KW-0862">Zinc</keyword>
<dbReference type="STRING" id="135651.G0MAK3"/>
<protein>
    <recommendedName>
        <fullName evidence="6">RING-type domain-containing protein</fullName>
    </recommendedName>
</protein>
<feature type="coiled-coil region" evidence="5">
    <location>
        <begin position="6"/>
        <end position="47"/>
    </location>
</feature>
<evidence type="ECO:0000256" key="5">
    <source>
        <dbReference type="SAM" id="Coils"/>
    </source>
</evidence>
<keyword evidence="5" id="KW-0175">Coiled coil</keyword>
<dbReference type="HOGENOM" id="CLU_1697052_0_0_1"/>
<dbReference type="OrthoDB" id="252722at2759"/>
<dbReference type="SUPFAM" id="SSF57850">
    <property type="entry name" value="RING/U-box"/>
    <property type="match status" value="1"/>
</dbReference>
<evidence type="ECO:0000256" key="1">
    <source>
        <dbReference type="ARBA" id="ARBA00022723"/>
    </source>
</evidence>
<dbReference type="SMART" id="SM00184">
    <property type="entry name" value="RING"/>
    <property type="match status" value="1"/>
</dbReference>
<evidence type="ECO:0000313" key="7">
    <source>
        <dbReference type="EMBL" id="EGT40716.1"/>
    </source>
</evidence>